<keyword evidence="2" id="KW-0732">Signal</keyword>
<sequence>MAVFVLLSLVLFESHLVLPGTAHAASALSPRHTGMEPPGGNPLKNLPSGNSSASRTVQSGQGYTDAYGNTVDDRQPEERVPRQRPGAGAYGGYGETPDTRPLPNPDISPPAWSFR</sequence>
<dbReference type="Proteomes" id="UP000505077">
    <property type="component" value="Unassembled WGS sequence"/>
</dbReference>
<feature type="region of interest" description="Disordered" evidence="1">
    <location>
        <begin position="23"/>
        <end position="115"/>
    </location>
</feature>
<name>A0A6L2R6R9_9BACT</name>
<comment type="caution">
    <text evidence="3">The sequence shown here is derived from an EMBL/GenBank/DDBJ whole genome shotgun (WGS) entry which is preliminary data.</text>
</comment>
<accession>A0A6L2R6R9</accession>
<proteinExistence type="predicted"/>
<dbReference type="AlphaFoldDB" id="A0A6L2R6R9"/>
<feature type="compositionally biased region" description="Polar residues" evidence="1">
    <location>
        <begin position="47"/>
        <end position="62"/>
    </location>
</feature>
<evidence type="ECO:0000313" key="4">
    <source>
        <dbReference type="Proteomes" id="UP000505077"/>
    </source>
</evidence>
<evidence type="ECO:0000313" key="3">
    <source>
        <dbReference type="EMBL" id="GFH63223.1"/>
    </source>
</evidence>
<dbReference type="EMBL" id="BLLL01000011">
    <property type="protein sequence ID" value="GFH63223.1"/>
    <property type="molecule type" value="Genomic_DNA"/>
</dbReference>
<evidence type="ECO:0000256" key="2">
    <source>
        <dbReference type="SAM" id="SignalP"/>
    </source>
</evidence>
<protein>
    <submittedName>
        <fullName evidence="3">Uncharacterized protein</fullName>
    </submittedName>
</protein>
<feature type="signal peptide" evidence="2">
    <location>
        <begin position="1"/>
        <end position="24"/>
    </location>
</feature>
<reference evidence="3 4" key="1">
    <citation type="journal article" date="2020" name="ISME J.">
        <title>Parallel Reductive Genome Evolution in Desulfovibrio Ectosymbionts Independently Acquired by Trichonympha Protists in the Termite Gut.</title>
        <authorList>
            <person name="Takeuchi M."/>
            <person name="Kuwahara H."/>
            <person name="Murakami T."/>
            <person name="Takahashi K."/>
            <person name="Kajitani R."/>
            <person name="Toyoda A."/>
            <person name="Itoh T."/>
            <person name="Ohkuma M."/>
            <person name="Hongoh Y."/>
        </authorList>
    </citation>
    <scope>NUCLEOTIDE SEQUENCE [LARGE SCALE GENOMIC DNA]</scope>
    <source>
        <strain evidence="3">ZnDsv-02</strain>
    </source>
</reference>
<evidence type="ECO:0000256" key="1">
    <source>
        <dbReference type="SAM" id="MobiDB-lite"/>
    </source>
</evidence>
<gene>
    <name evidence="3" type="ORF">ZNDK_0994</name>
</gene>
<feature type="chain" id="PRO_5026787540" evidence="2">
    <location>
        <begin position="25"/>
        <end position="115"/>
    </location>
</feature>
<organism evidence="3 4">
    <name type="scientific">Candidatus Desulfovibrio kirbyi</name>
    <dbReference type="NCBI Taxonomy" id="2696086"/>
    <lineage>
        <taxon>Bacteria</taxon>
        <taxon>Pseudomonadati</taxon>
        <taxon>Thermodesulfobacteriota</taxon>
        <taxon>Desulfovibrionia</taxon>
        <taxon>Desulfovibrionales</taxon>
        <taxon>Desulfovibrionaceae</taxon>
        <taxon>Desulfovibrio</taxon>
    </lineage>
</organism>
<feature type="compositionally biased region" description="Basic and acidic residues" evidence="1">
    <location>
        <begin position="71"/>
        <end position="81"/>
    </location>
</feature>